<dbReference type="AlphaFoldDB" id="A0A089LUE5"/>
<dbReference type="STRING" id="169760.PSTEL_12275"/>
<reference evidence="2 3" key="1">
    <citation type="submission" date="2014-08" db="EMBL/GenBank/DDBJ databases">
        <title>Comparative genomics of the Paenibacillus odorifer group.</title>
        <authorList>
            <person name="den Bakker H.C."/>
            <person name="Tsai Y.-C."/>
            <person name="Martin N."/>
            <person name="Korlach J."/>
            <person name="Wiedmann M."/>
        </authorList>
    </citation>
    <scope>NUCLEOTIDE SEQUENCE [LARGE SCALE GENOMIC DNA]</scope>
    <source>
        <strain evidence="2 3">DSM 14472</strain>
    </source>
</reference>
<evidence type="ECO:0000313" key="3">
    <source>
        <dbReference type="Proteomes" id="UP000029507"/>
    </source>
</evidence>
<gene>
    <name evidence="2" type="ORF">PSTEL_12275</name>
</gene>
<dbReference type="Gene3D" id="1.10.287.750">
    <property type="entry name" value="SO2669-like"/>
    <property type="match status" value="1"/>
</dbReference>
<dbReference type="InterPro" id="IPR009983">
    <property type="entry name" value="UPF0358"/>
</dbReference>
<evidence type="ECO:0000256" key="1">
    <source>
        <dbReference type="HAMAP-Rule" id="MF_01560"/>
    </source>
</evidence>
<dbReference type="RefSeq" id="WP_038695503.1">
    <property type="nucleotide sequence ID" value="NZ_CP009286.1"/>
</dbReference>
<dbReference type="SUPFAM" id="SSF140404">
    <property type="entry name" value="EF2458-like"/>
    <property type="match status" value="1"/>
</dbReference>
<name>A0A089LUE5_9BACL</name>
<dbReference type="NCBIfam" id="NF010187">
    <property type="entry name" value="PRK13666.1"/>
    <property type="match status" value="1"/>
</dbReference>
<accession>A0A089LUE5</accession>
<dbReference type="OrthoDB" id="2135235at2"/>
<organism evidence="2 3">
    <name type="scientific">Paenibacillus stellifer</name>
    <dbReference type="NCBI Taxonomy" id="169760"/>
    <lineage>
        <taxon>Bacteria</taxon>
        <taxon>Bacillati</taxon>
        <taxon>Bacillota</taxon>
        <taxon>Bacilli</taxon>
        <taxon>Bacillales</taxon>
        <taxon>Paenibacillaceae</taxon>
        <taxon>Paenibacillus</taxon>
    </lineage>
</organism>
<protein>
    <recommendedName>
        <fullName evidence="1">UPF0358 protein PSTEL_12275</fullName>
    </recommendedName>
</protein>
<sequence>MTSSELQDRMNTLAVNLLQEDADKIQKLIEVQMENLATRYCPLYEEVLDTQMYGFSREVDFAVRAGLLSELTGKEIVSKLERELAILYEALNEKAKQ</sequence>
<dbReference type="HOGENOM" id="CLU_160493_1_0_9"/>
<dbReference type="HAMAP" id="MF_01560">
    <property type="entry name" value="UPF0358"/>
    <property type="match status" value="1"/>
</dbReference>
<evidence type="ECO:0000313" key="2">
    <source>
        <dbReference type="EMBL" id="AIQ63745.1"/>
    </source>
</evidence>
<dbReference type="KEGG" id="pste:PSTEL_12275"/>
<dbReference type="Pfam" id="PF07408">
    <property type="entry name" value="DUF1507"/>
    <property type="match status" value="1"/>
</dbReference>
<dbReference type="EMBL" id="CP009286">
    <property type="protein sequence ID" value="AIQ63745.1"/>
    <property type="molecule type" value="Genomic_DNA"/>
</dbReference>
<dbReference type="InterPro" id="IPR036270">
    <property type="entry name" value="UPF0358_sf"/>
</dbReference>
<proteinExistence type="inferred from homology"/>
<comment type="similarity">
    <text evidence="1">Belongs to the UPF0358 family.</text>
</comment>
<keyword evidence="3" id="KW-1185">Reference proteome</keyword>
<dbReference type="Proteomes" id="UP000029507">
    <property type="component" value="Chromosome"/>
</dbReference>